<comment type="caution">
    <text evidence="12">The sequence shown here is derived from an EMBL/GenBank/DDBJ whole genome shotgun (WGS) entry which is preliminary data.</text>
</comment>
<dbReference type="InterPro" id="IPR028096">
    <property type="entry name" value="EfeO_Cupredoxin"/>
</dbReference>
<dbReference type="Pfam" id="PF00122">
    <property type="entry name" value="E1-E2_ATPase"/>
    <property type="match status" value="1"/>
</dbReference>
<dbReference type="CDD" id="cd02094">
    <property type="entry name" value="P-type_ATPase_Cu-like"/>
    <property type="match status" value="1"/>
</dbReference>
<proteinExistence type="inferred from homology"/>
<dbReference type="SFLD" id="SFLDS00003">
    <property type="entry name" value="Haloacid_Dehalogenase"/>
    <property type="match status" value="1"/>
</dbReference>
<reference evidence="12 13" key="1">
    <citation type="submission" date="2021-02" db="EMBL/GenBank/DDBJ databases">
        <authorList>
            <person name="Han P."/>
        </authorList>
    </citation>
    <scope>NUCLEOTIDE SEQUENCE [LARGE SCALE GENOMIC DNA]</scope>
    <source>
        <strain evidence="12">Candidatus Nitrospira sp. ZN2</strain>
    </source>
</reference>
<feature type="transmembrane region" description="Helical" evidence="10">
    <location>
        <begin position="909"/>
        <end position="927"/>
    </location>
</feature>
<dbReference type="InterPro" id="IPR036412">
    <property type="entry name" value="HAD-like_sf"/>
</dbReference>
<dbReference type="PANTHER" id="PTHR43520">
    <property type="entry name" value="ATP7, ISOFORM B"/>
    <property type="match status" value="1"/>
</dbReference>
<dbReference type="SUPFAM" id="SSF49503">
    <property type="entry name" value="Cupredoxins"/>
    <property type="match status" value="1"/>
</dbReference>
<keyword evidence="8 10" id="KW-1133">Transmembrane helix</keyword>
<dbReference type="InterPro" id="IPR023299">
    <property type="entry name" value="ATPase_P-typ_cyto_dom_N"/>
</dbReference>
<dbReference type="InterPro" id="IPR036163">
    <property type="entry name" value="HMA_dom_sf"/>
</dbReference>
<dbReference type="SUPFAM" id="SSF56784">
    <property type="entry name" value="HAD-like"/>
    <property type="match status" value="1"/>
</dbReference>
<dbReference type="PROSITE" id="PS50846">
    <property type="entry name" value="HMA_2"/>
    <property type="match status" value="1"/>
</dbReference>
<dbReference type="InterPro" id="IPR017969">
    <property type="entry name" value="Heavy-metal-associated_CS"/>
</dbReference>
<dbReference type="PRINTS" id="PR00942">
    <property type="entry name" value="CUATPASEI"/>
</dbReference>
<dbReference type="InterPro" id="IPR008250">
    <property type="entry name" value="ATPase_P-typ_transduc_dom_A_sf"/>
</dbReference>
<sequence length="939" mass="100806">MSMMEWIVIIGGISLIAWINWYFFLARQPVSNAGIDGEGVQEVAIVVEGGYHPAVVSVKRDKLVRLVFDRRERSGCSEEIVFSDFGVRKFLPAFRKTSLELTPAQTGHFEFTCGMSMLRGRLIVQEETDSENTMPTTIPVMGIEKRNRTETTDTGTTATTREKVMIPVKGMTCAACQARVQRALQATPGVLNASVNLMLKHAAVTYDPMVTSPMVLVEAIRETGYGAELGAQDQSAFDEQEAQDRAQEEEYRELRHKALWSGSIGLLAMALSMPLMGSAEADVHGPVADPFMRWAMKSMTPAIHAVAPWLYAFTPWVLSYTLLALTLLVMGWAGRHFYVRAWSAFRHHSADMNTLIAVGTGAAFLYSVLATVAPEFFLNRGVLPDLYYEAVVMIIALILTGNALEARAKRQTSAALRRLVELQPNTARVVRAGAEIDIPVNEVQSEEIVIVRPGERIPVDGTIISGTSAVDESMVTGESLPVEKQPGDRLIGGTINRTGAFRYRATTLGADSVLAHIVKLMRDAQGSRAPIQRLADQVSGIFVPIVLSLAIATFVIWFVTVDQAPAVRAFAAAVAVLIIACPCAMGLAVPTAVMVATGKGAEGGILIKGGEALQRAGQINTVVLDKTGTITEGRPTVTDVVPVLGTEWSENDLVRLVASIETSSEHPLAEAILRYAKEQALSLETVDSFHSVTGRGATGVVDGAALAVGNEALMGEYAVDLAAMKAEAERLAGEGKTPMYIVINGKLAGLIAVADPIKPTSREAIHRLKRLGLTVVMLTGDHHRTAEAIARQAGIDRVVAGVLPDGKVVEVRRRQQAGEVVAMVGDGINDAPALAQADVGFAIGTGTDIALEASDVTLMRNDLHGVVSAILLARRTMRTMKQNLFWAFVYNVVGIPVAAGILYPAFGILLSPILASAAMAFSSVSVVTNSLRLRRVRVA</sequence>
<evidence type="ECO:0000256" key="5">
    <source>
        <dbReference type="ARBA" id="ARBA00022741"/>
    </source>
</evidence>
<name>A0ABN7LWK1_9BACT</name>
<dbReference type="SUPFAM" id="SSF55008">
    <property type="entry name" value="HMA, heavy metal-associated domain"/>
    <property type="match status" value="1"/>
</dbReference>
<dbReference type="InterPro" id="IPR006121">
    <property type="entry name" value="HMA_dom"/>
</dbReference>
<feature type="transmembrane region" description="Helical" evidence="10">
    <location>
        <begin position="566"/>
        <end position="589"/>
    </location>
</feature>
<keyword evidence="9 10" id="KW-0472">Membrane</keyword>
<evidence type="ECO:0000256" key="4">
    <source>
        <dbReference type="ARBA" id="ARBA00022723"/>
    </source>
</evidence>
<dbReference type="PRINTS" id="PR00943">
    <property type="entry name" value="CUATPASE"/>
</dbReference>
<evidence type="ECO:0000256" key="7">
    <source>
        <dbReference type="ARBA" id="ARBA00022967"/>
    </source>
</evidence>
<keyword evidence="5 10" id="KW-0547">Nucleotide-binding</keyword>
<keyword evidence="6 10" id="KW-0067">ATP-binding</keyword>
<dbReference type="Gene3D" id="3.40.50.1000">
    <property type="entry name" value="HAD superfamily/HAD-like"/>
    <property type="match status" value="1"/>
</dbReference>
<dbReference type="SUPFAM" id="SSF81653">
    <property type="entry name" value="Calcium ATPase, transduction domain A"/>
    <property type="match status" value="1"/>
</dbReference>
<dbReference type="InterPro" id="IPR023214">
    <property type="entry name" value="HAD_sf"/>
</dbReference>
<feature type="transmembrane region" description="Helical" evidence="10">
    <location>
        <begin position="258"/>
        <end position="276"/>
    </location>
</feature>
<evidence type="ECO:0000313" key="12">
    <source>
        <dbReference type="EMBL" id="CAE6771443.1"/>
    </source>
</evidence>
<evidence type="ECO:0000256" key="9">
    <source>
        <dbReference type="ARBA" id="ARBA00023136"/>
    </source>
</evidence>
<evidence type="ECO:0000256" key="1">
    <source>
        <dbReference type="ARBA" id="ARBA00004127"/>
    </source>
</evidence>
<dbReference type="InterPro" id="IPR027256">
    <property type="entry name" value="P-typ_ATPase_IB"/>
</dbReference>
<evidence type="ECO:0000313" key="13">
    <source>
        <dbReference type="Proteomes" id="UP000675880"/>
    </source>
</evidence>
<dbReference type="Gene3D" id="2.60.40.420">
    <property type="entry name" value="Cupredoxins - blue copper proteins"/>
    <property type="match status" value="1"/>
</dbReference>
<dbReference type="InterPro" id="IPR023298">
    <property type="entry name" value="ATPase_P-typ_TM_dom_sf"/>
</dbReference>
<keyword evidence="13" id="KW-1185">Reference proteome</keyword>
<feature type="transmembrane region" description="Helical" evidence="10">
    <location>
        <begin position="309"/>
        <end position="333"/>
    </location>
</feature>
<dbReference type="Pfam" id="PF00403">
    <property type="entry name" value="HMA"/>
    <property type="match status" value="1"/>
</dbReference>
<dbReference type="NCBIfam" id="TIGR01525">
    <property type="entry name" value="ATPase-IB_hvy"/>
    <property type="match status" value="1"/>
</dbReference>
<dbReference type="Gene3D" id="3.40.1110.10">
    <property type="entry name" value="Calcium-transporting ATPase, cytoplasmic domain N"/>
    <property type="match status" value="1"/>
</dbReference>
<dbReference type="PRINTS" id="PR00119">
    <property type="entry name" value="CATATPASE"/>
</dbReference>
<dbReference type="InterPro" id="IPR018303">
    <property type="entry name" value="ATPase_P-typ_P_site"/>
</dbReference>
<feature type="transmembrane region" description="Helical" evidence="10">
    <location>
        <begin position="884"/>
        <end position="903"/>
    </location>
</feature>
<dbReference type="EMBL" id="CAJNBJ010000017">
    <property type="protein sequence ID" value="CAE6771443.1"/>
    <property type="molecule type" value="Genomic_DNA"/>
</dbReference>
<dbReference type="SFLD" id="SFLDG00002">
    <property type="entry name" value="C1.7:_P-type_atpase_like"/>
    <property type="match status" value="1"/>
</dbReference>
<dbReference type="Gene3D" id="2.70.150.10">
    <property type="entry name" value="Calcium-transporting ATPase, cytoplasmic transduction domain A"/>
    <property type="match status" value="1"/>
</dbReference>
<gene>
    <name evidence="12" type="primary">pacS</name>
    <name evidence="12" type="ORF">NSPZN2_40307</name>
</gene>
<feature type="transmembrane region" description="Helical" evidence="10">
    <location>
        <begin position="386"/>
        <end position="404"/>
    </location>
</feature>
<evidence type="ECO:0000259" key="11">
    <source>
        <dbReference type="PROSITE" id="PS50846"/>
    </source>
</evidence>
<keyword evidence="4 10" id="KW-0479">Metal-binding</keyword>
<keyword evidence="10" id="KW-1003">Cell membrane</keyword>
<dbReference type="Pfam" id="PF00702">
    <property type="entry name" value="Hydrolase"/>
    <property type="match status" value="1"/>
</dbReference>
<dbReference type="RefSeq" id="WP_213043144.1">
    <property type="nucleotide sequence ID" value="NZ_CAJNBJ010000017.1"/>
</dbReference>
<dbReference type="PROSITE" id="PS00154">
    <property type="entry name" value="ATPASE_E1_E2"/>
    <property type="match status" value="1"/>
</dbReference>
<organism evidence="12 13">
    <name type="scientific">Nitrospira defluvii</name>
    <dbReference type="NCBI Taxonomy" id="330214"/>
    <lineage>
        <taxon>Bacteria</taxon>
        <taxon>Pseudomonadati</taxon>
        <taxon>Nitrospirota</taxon>
        <taxon>Nitrospiria</taxon>
        <taxon>Nitrospirales</taxon>
        <taxon>Nitrospiraceae</taxon>
        <taxon>Nitrospira</taxon>
    </lineage>
</organism>
<feature type="transmembrane region" description="Helical" evidence="10">
    <location>
        <begin position="538"/>
        <end position="560"/>
    </location>
</feature>
<keyword evidence="3 10" id="KW-0812">Transmembrane</keyword>
<dbReference type="Proteomes" id="UP000675880">
    <property type="component" value="Unassembled WGS sequence"/>
</dbReference>
<evidence type="ECO:0000256" key="3">
    <source>
        <dbReference type="ARBA" id="ARBA00022692"/>
    </source>
</evidence>
<dbReference type="InterPro" id="IPR008972">
    <property type="entry name" value="Cupredoxin"/>
</dbReference>
<evidence type="ECO:0000256" key="6">
    <source>
        <dbReference type="ARBA" id="ARBA00022840"/>
    </source>
</evidence>
<dbReference type="InterPro" id="IPR001757">
    <property type="entry name" value="P_typ_ATPase"/>
</dbReference>
<dbReference type="Gene3D" id="3.30.70.100">
    <property type="match status" value="1"/>
</dbReference>
<comment type="similarity">
    <text evidence="2 10">Belongs to the cation transport ATPase (P-type) (TC 3.A.3) family. Type IB subfamily.</text>
</comment>
<dbReference type="SFLD" id="SFLDF00027">
    <property type="entry name" value="p-type_atpase"/>
    <property type="match status" value="1"/>
</dbReference>
<feature type="domain" description="HMA" evidence="11">
    <location>
        <begin position="162"/>
        <end position="228"/>
    </location>
</feature>
<keyword evidence="7" id="KW-1278">Translocase</keyword>
<dbReference type="CDD" id="cd00371">
    <property type="entry name" value="HMA"/>
    <property type="match status" value="1"/>
</dbReference>
<feature type="transmembrane region" description="Helical" evidence="10">
    <location>
        <begin position="354"/>
        <end position="374"/>
    </location>
</feature>
<protein>
    <submittedName>
        <fullName evidence="12">Copper-transporting ATPase PacS</fullName>
    </submittedName>
</protein>
<dbReference type="Pfam" id="PF13473">
    <property type="entry name" value="Cupredoxin_1"/>
    <property type="match status" value="1"/>
</dbReference>
<dbReference type="PANTHER" id="PTHR43520:SF8">
    <property type="entry name" value="P-TYPE CU(+) TRANSPORTER"/>
    <property type="match status" value="1"/>
</dbReference>
<evidence type="ECO:0000256" key="10">
    <source>
        <dbReference type="RuleBase" id="RU362081"/>
    </source>
</evidence>
<comment type="subcellular location">
    <subcellularLocation>
        <location evidence="10">Cell membrane</location>
    </subcellularLocation>
    <subcellularLocation>
        <location evidence="1">Endomembrane system</location>
        <topology evidence="1">Multi-pass membrane protein</topology>
    </subcellularLocation>
</comment>
<dbReference type="InterPro" id="IPR059000">
    <property type="entry name" value="ATPase_P-type_domA"/>
</dbReference>
<evidence type="ECO:0000256" key="8">
    <source>
        <dbReference type="ARBA" id="ARBA00022989"/>
    </source>
</evidence>
<accession>A0ABN7LWK1</accession>
<dbReference type="PROSITE" id="PS01047">
    <property type="entry name" value="HMA_1"/>
    <property type="match status" value="1"/>
</dbReference>
<dbReference type="SUPFAM" id="SSF81665">
    <property type="entry name" value="Calcium ATPase, transmembrane domain M"/>
    <property type="match status" value="1"/>
</dbReference>
<dbReference type="NCBIfam" id="TIGR01494">
    <property type="entry name" value="ATPase_P-type"/>
    <property type="match status" value="1"/>
</dbReference>
<feature type="transmembrane region" description="Helical" evidence="10">
    <location>
        <begin position="6"/>
        <end position="25"/>
    </location>
</feature>
<evidence type="ECO:0000256" key="2">
    <source>
        <dbReference type="ARBA" id="ARBA00006024"/>
    </source>
</evidence>
<dbReference type="InterPro" id="IPR044492">
    <property type="entry name" value="P_typ_ATPase_HD_dom"/>
</dbReference>
<dbReference type="NCBIfam" id="TIGR01511">
    <property type="entry name" value="ATPase-IB1_Cu"/>
    <property type="match status" value="1"/>
</dbReference>